<keyword evidence="2" id="KW-0325">Glycoprotein</keyword>
<dbReference type="EMBL" id="CM018048">
    <property type="protein sequence ID" value="KAA8521719.1"/>
    <property type="molecule type" value="Genomic_DNA"/>
</dbReference>
<evidence type="ECO:0000256" key="1">
    <source>
        <dbReference type="ARBA" id="ARBA00022729"/>
    </source>
</evidence>
<dbReference type="Gene3D" id="3.50.30.30">
    <property type="match status" value="1"/>
</dbReference>
<evidence type="ECO:0000256" key="3">
    <source>
        <dbReference type="SAM" id="SignalP"/>
    </source>
</evidence>
<dbReference type="PANTHER" id="PTHR22702:SF1">
    <property type="entry name" value="PROTEASE-ASSOCIATED DOMAIN-CONTAINING PROTEIN 1"/>
    <property type="match status" value="1"/>
</dbReference>
<organism evidence="4 5">
    <name type="scientific">Nyssa sinensis</name>
    <dbReference type="NCBI Taxonomy" id="561372"/>
    <lineage>
        <taxon>Eukaryota</taxon>
        <taxon>Viridiplantae</taxon>
        <taxon>Streptophyta</taxon>
        <taxon>Embryophyta</taxon>
        <taxon>Tracheophyta</taxon>
        <taxon>Spermatophyta</taxon>
        <taxon>Magnoliopsida</taxon>
        <taxon>eudicotyledons</taxon>
        <taxon>Gunneridae</taxon>
        <taxon>Pentapetalae</taxon>
        <taxon>asterids</taxon>
        <taxon>Cornales</taxon>
        <taxon>Nyssaceae</taxon>
        <taxon>Nyssa</taxon>
    </lineage>
</organism>
<sequence length="138" mass="14999">MGLQRSVVTFLLRFLLVNLDPSVMALFVVEKKSLTVASQNSIKGIQDSAIGNFGIPRYGGNMAGMVAYPKENRKGCHGFDKSGISFKSKPSALPTFVLVNRGDTLFVRFDCVVWCSGILGLVGLCHFGEFWMASELGS</sequence>
<reference evidence="4 5" key="1">
    <citation type="submission" date="2019-09" db="EMBL/GenBank/DDBJ databases">
        <title>A chromosome-level genome assembly of the Chinese tupelo Nyssa sinensis.</title>
        <authorList>
            <person name="Yang X."/>
            <person name="Kang M."/>
            <person name="Yang Y."/>
            <person name="Xiong H."/>
            <person name="Wang M."/>
            <person name="Zhang Z."/>
            <person name="Wang Z."/>
            <person name="Wu H."/>
            <person name="Ma T."/>
            <person name="Liu J."/>
            <person name="Xi Z."/>
        </authorList>
    </citation>
    <scope>NUCLEOTIDE SEQUENCE [LARGE SCALE GENOMIC DNA]</scope>
    <source>
        <strain evidence="4">J267</strain>
        <tissue evidence="4">Leaf</tissue>
    </source>
</reference>
<dbReference type="AlphaFoldDB" id="A0A5J4ZUK6"/>
<evidence type="ECO:0000313" key="4">
    <source>
        <dbReference type="EMBL" id="KAA8521719.1"/>
    </source>
</evidence>
<keyword evidence="5" id="KW-1185">Reference proteome</keyword>
<protein>
    <submittedName>
        <fullName evidence="4">Uncharacterized protein</fullName>
    </submittedName>
</protein>
<dbReference type="PANTHER" id="PTHR22702">
    <property type="entry name" value="PROTEASE-ASSOCIATED DOMAIN-CONTAINING PROTEIN"/>
    <property type="match status" value="1"/>
</dbReference>
<proteinExistence type="predicted"/>
<feature type="signal peptide" evidence="3">
    <location>
        <begin position="1"/>
        <end position="25"/>
    </location>
</feature>
<name>A0A5J4ZUK6_9ASTE</name>
<gene>
    <name evidence="4" type="ORF">F0562_012392</name>
</gene>
<dbReference type="Proteomes" id="UP000325577">
    <property type="component" value="Linkage Group LG5"/>
</dbReference>
<evidence type="ECO:0000313" key="5">
    <source>
        <dbReference type="Proteomes" id="UP000325577"/>
    </source>
</evidence>
<feature type="chain" id="PRO_5023844405" evidence="3">
    <location>
        <begin position="26"/>
        <end position="138"/>
    </location>
</feature>
<accession>A0A5J4ZUK6</accession>
<dbReference type="OrthoDB" id="10045365at2759"/>
<keyword evidence="1 3" id="KW-0732">Signal</keyword>
<evidence type="ECO:0000256" key="2">
    <source>
        <dbReference type="ARBA" id="ARBA00023180"/>
    </source>
</evidence>